<proteinExistence type="predicted"/>
<name>A0AC55CRW6_ECHTE</name>
<dbReference type="Proteomes" id="UP000694863">
    <property type="component" value="Unplaced"/>
</dbReference>
<evidence type="ECO:0000313" key="1">
    <source>
        <dbReference type="Proteomes" id="UP000694863"/>
    </source>
</evidence>
<evidence type="ECO:0000313" key="2">
    <source>
        <dbReference type="RefSeq" id="XP_045141523.1"/>
    </source>
</evidence>
<keyword evidence="1" id="KW-1185">Reference proteome</keyword>
<accession>A0AC55CRW6</accession>
<reference evidence="2" key="1">
    <citation type="submission" date="2025-08" db="UniProtKB">
        <authorList>
            <consortium name="RefSeq"/>
        </authorList>
    </citation>
    <scope>IDENTIFICATION</scope>
</reference>
<sequence length="2648" mass="293459">MATSSSNDVKTSGAATAPSAVFETVSLSSDSVFQRAVSILHASYLDSASEHGFQYSQVTLVKNHIFLNEYKTFYEQKKASNYTQEELQETYGFLLFETENQAKLVCQRGLCVGSRAITTLGDPAKGVYICKYSDCLHPRPWYDGKSGYVVIFNLIKGKVKFVPENYTTNYTGPSSGYDCHVATHIYQVSPKTSHFRAFELSQYYLYEFSGSTVTERPRQICPYIIVAFQYREPKKMEPHKSIYELCENVLLTPWKGKLIVQGDLLCDITLLSAYGTEIPTQLYAYNRGNMFTTYSQKVQGEIISICGKKAEGNVMKCRTRVKVCHQDMCFNLYEVELSNKQGEKIDKLMEYIRNQELAIIKCLEDRGVLILLTSSAIMSDTGLEDEQMGLRGLHLFHPSPSEGMKDSKVEEGISSKVTPIIPTLHCALLEAKKSLTEGAHLNTLIKRTIQELCKVDKNPSLLAAASQDGIKETTLCATLSDNFDLVPPAEKCPLQSLTQLKSYLSEPSHYMLEVCTALDLIAEHPQSPCFSDGVCDAGFSLPVTPEPGFHDSEAELRKETEKNSEDILNARKRNVVPLNSAANLRVQPKRKASTPLVVQSKRMNMGCPFPRRTTAGANKGSDLATTLKLAKGQFPQKRKRGAEVLTAQFVPITKLDRKNQEAPGSKAVPVATNSKRTRKREISPVEIVPNAKPSVKKCPPKSRVNVGKGNQKPRSRKQPQPVNIESASQLQSEASSADQGDTTGINTAQPENSTVAPKDLPENSTINYDSQALNLLADLALSSATSSTPSPEPRNVPCFSELPQNDTLLSKENSLRGTSDHEYHRGVKSKKGGLLPKPPTDTTTDSMPDLVTVRREAESVAPCNQPPPKTLTALSEETRETPDASQSSCVIVEHSYALLGGERSEKPLQKRGVHGIAFAKNGTKGLETRTPVGKVIPFRHQCNTSPLKKVFDSLVKRKNKLMPSSLSNCNCSHTVFSHNESVKVTFKCEEDYVFNLDSKYTNNSLEKTVIRALHGPWNTDLPDNVEEVKLLLHMWVALFYSNQNRVIRSSRKVVEHSNPAKYVSINSTVGAFEFSEVEEPDDMESCPPDPLLKTRETSKGQATEMSLSDTNTLLPFIKTPPKRGLEPCVQNEQKERFAREGHQDGWERQNLTSCSREVIGNSGQKASDKLEAFNVVLSSIGSTQTCGPSIPDEDKTSEPLDDIRMTSHNATVTQTTFTKTWDGISNQSATCQKSVDSTLENEVDISHAAMQVKTGPLQGLVQLNSSTNRACQPSLERKDDNMGYVMVNMEPFTLTFEQNVPIQTEVVNRADKSTTFNMELIKQVSPGTVPSHPVSTFEKAQTQGLKDIASIAMSGQKSNKYLCASSVSRERKCAKKMCSLQKESPLPLSTSDNLVVTKAVSLVKSSSYALPSEEVTLSQDLQTQRLVSISSEEIVQPSQFEDVVPTCASTLSGRNHPLNCAPSNSNIVDGSLVLRKNDNSLNSESNNLESFKSAFAKQTMNREEVSIELSEEDSDIDLTLALSPSTSPSEQIPADETEQLQEAPLSSVVLRKIADKIIDPGEVTLIRNREINSENCTSVSEESLEDERKGDGLQSVPVVLSKDSSTSEFSGGSNFPFSSLIEEVSPPSSPDPLAPAEETLLSRAAAPCSLKLPDTQCEKSNKASQVESVQLVVRENENSFAGQTQPVEEDDLTQVQQMQHYAKIPLVLKSHPGEKDRHLTLPGEVTEEVVQNKYEVLSLPEKVQGCDAELKPSATTAKYGDDVKLCLEKQVKSKSPLQPVNIKNRYVNLQRLSLEPKKPPPSPRMSVGNESLANTFPSTAASSSVMNVPLKHLTSSKSIEKNLLSSDLKTNEGNYLEIKSLNSDSADGVITQEYTHPEIPNCGFPSDSATLTHPVRPMNVEERVQTQEIPIVKMAKLLKNNDTNAEFHKETIDGGAIGVQFSAASSSKGGPTSHTLEDTPTYKTKDLLNSGFPPMCAGSNQNAAGTSEYTSNEPLACFNSKSHDSLVCGLSKEQMENKSTSEGLVTEEGPETQQRDMDLIVDTDLHYEPLSGDSDEDSLGAYKSTKSDLEDSCTLRGSHIRKRKAATDDAYPSSVSLIHSDKEGWRYCNKMSKLETSVSPRNWPSGSKKEKCVPCYIQIRDLHGIPRTYTNFTISKELRDTTRTLHSLRRHPSFTAKCDLISSWTSSWQIADDLTQNTLDLEHLRFAHKLKQLLKNGESRHPTSSPSAFLKQSPIRTAVGAFPLTKIHESPMLFPASKNRSPLQVTIVHADPRWLSQPTRSYAPYSADSSPSSWKERGTHSRPHLPNQTVSFHLNKLKYNSTLKDSRNDISLILNEYAEFNKVVMTNSQDKELSVASGEPTSRERDSPFPRKSSVYEDMVTDLCTSLHVKLNNVVKEACKSTFLFYLVETEDKPFFVRTKNILRKGGHTEIEPQHFCQTFHRKDDTLVVIIKNEDISSHLHQIPCLLKLKHFPGVIFAGVDSPEDIFDHTYQELFRAGGFVVSDDTLLETLTLVQLKEFVKILDRLNGNGRWKWLIHYRENKKLKEDGRADPVAHKKNSIVKSCQSASIVELLPYHHCDAMLPTTAEHVKCLLNLQVQRTDVRLAVFLTDKPAVSRELFENIGILVTDVNTFIENIPKVAAPFRSSYW</sequence>
<gene>
    <name evidence="2" type="primary">TASOR2</name>
</gene>
<organism evidence="1 2">
    <name type="scientific">Echinops telfairi</name>
    <name type="common">Lesser hedgehog tenrec</name>
    <dbReference type="NCBI Taxonomy" id="9371"/>
    <lineage>
        <taxon>Eukaryota</taxon>
        <taxon>Metazoa</taxon>
        <taxon>Chordata</taxon>
        <taxon>Craniata</taxon>
        <taxon>Vertebrata</taxon>
        <taxon>Euteleostomi</taxon>
        <taxon>Mammalia</taxon>
        <taxon>Eutheria</taxon>
        <taxon>Afrotheria</taxon>
        <taxon>Tenrecidae</taxon>
        <taxon>Tenrecinae</taxon>
        <taxon>Echinops</taxon>
    </lineage>
</organism>
<protein>
    <submittedName>
        <fullName evidence="2">Protein TASOR 2</fullName>
    </submittedName>
</protein>
<dbReference type="RefSeq" id="XP_045141523.1">
    <property type="nucleotide sequence ID" value="XM_045285588.1"/>
</dbReference>